<proteinExistence type="predicted"/>
<sequence length="127" mass="13701">VIHLPKIVGQEPLWPYTRLPFGGRHPLCGIGVTSLILDTYSPTACNDRIATSLPAPGPLIYTSTFLMPCSIALLAAPSAALCAAKAVPFLDPLKLAVPELPHDITFPCKSVRLIIVLLNVDWMKTFP</sequence>
<feature type="non-terminal residue" evidence="1">
    <location>
        <position position="1"/>
    </location>
</feature>
<accession>A0A382HEN6</accession>
<reference evidence="1" key="1">
    <citation type="submission" date="2018-05" db="EMBL/GenBank/DDBJ databases">
        <authorList>
            <person name="Lanie J.A."/>
            <person name="Ng W.-L."/>
            <person name="Kazmierczak K.M."/>
            <person name="Andrzejewski T.M."/>
            <person name="Davidsen T.M."/>
            <person name="Wayne K.J."/>
            <person name="Tettelin H."/>
            <person name="Glass J.I."/>
            <person name="Rusch D."/>
            <person name="Podicherti R."/>
            <person name="Tsui H.-C.T."/>
            <person name="Winkler M.E."/>
        </authorList>
    </citation>
    <scope>NUCLEOTIDE SEQUENCE</scope>
</reference>
<protein>
    <submittedName>
        <fullName evidence="1">Uncharacterized protein</fullName>
    </submittedName>
</protein>
<name>A0A382HEN6_9ZZZZ</name>
<dbReference type="AlphaFoldDB" id="A0A382HEN6"/>
<organism evidence="1">
    <name type="scientific">marine metagenome</name>
    <dbReference type="NCBI Taxonomy" id="408172"/>
    <lineage>
        <taxon>unclassified sequences</taxon>
        <taxon>metagenomes</taxon>
        <taxon>ecological metagenomes</taxon>
    </lineage>
</organism>
<evidence type="ECO:0000313" key="1">
    <source>
        <dbReference type="EMBL" id="SVB85778.1"/>
    </source>
</evidence>
<dbReference type="EMBL" id="UINC01060842">
    <property type="protein sequence ID" value="SVB85778.1"/>
    <property type="molecule type" value="Genomic_DNA"/>
</dbReference>
<gene>
    <name evidence="1" type="ORF">METZ01_LOCUS238632</name>
</gene>